<feature type="compositionally biased region" description="Low complexity" evidence="1">
    <location>
        <begin position="220"/>
        <end position="239"/>
    </location>
</feature>
<reference evidence="2" key="1">
    <citation type="submission" date="2020-02" db="EMBL/GenBank/DDBJ databases">
        <authorList>
            <person name="Meier V. D."/>
        </authorList>
    </citation>
    <scope>NUCLEOTIDE SEQUENCE</scope>
    <source>
        <strain evidence="2">AVDCRST_MAG89</strain>
    </source>
</reference>
<dbReference type="EMBL" id="CADCTV010000058">
    <property type="protein sequence ID" value="CAA9297902.1"/>
    <property type="molecule type" value="Genomic_DNA"/>
</dbReference>
<name>A0A6J4K7V4_9BACT</name>
<dbReference type="AlphaFoldDB" id="A0A6J4K7V4"/>
<protein>
    <submittedName>
        <fullName evidence="2">Uncharacterized protein</fullName>
    </submittedName>
</protein>
<feature type="non-terminal residue" evidence="2">
    <location>
        <position position="1"/>
    </location>
</feature>
<sequence>DAVDGAGAAGWIRAGGCVLGLRCACPGARDARHLRVRGVPRAGPRAGGVHRRGGGPGPLRVMRLRPAPRHADAAGLLRADVRPALVRRVDRVGVPLHGQGRHLRRGAARPGGARARGGADAAGPGGARGPLHPPGRARGVARRGRGAEPAHLRLRRPRHGAPRAPRRPARPGGRGTPLRRGDADGRAGAHPRAGGGAPSRAAGGRAGRVGGGKGAPRPQPAAQGAAARPAAPRLPPHGGRQPGPRVALYPARAGDRAGAGGIRGRAGASGRA</sequence>
<evidence type="ECO:0000313" key="2">
    <source>
        <dbReference type="EMBL" id="CAA9297902.1"/>
    </source>
</evidence>
<organism evidence="2">
    <name type="scientific">uncultured Gemmatimonadota bacterium</name>
    <dbReference type="NCBI Taxonomy" id="203437"/>
    <lineage>
        <taxon>Bacteria</taxon>
        <taxon>Pseudomonadati</taxon>
        <taxon>Gemmatimonadota</taxon>
        <taxon>environmental samples</taxon>
    </lineage>
</organism>
<feature type="region of interest" description="Disordered" evidence="1">
    <location>
        <begin position="97"/>
        <end position="272"/>
    </location>
</feature>
<feature type="compositionally biased region" description="Low complexity" evidence="1">
    <location>
        <begin position="188"/>
        <end position="203"/>
    </location>
</feature>
<evidence type="ECO:0000256" key="1">
    <source>
        <dbReference type="SAM" id="MobiDB-lite"/>
    </source>
</evidence>
<feature type="non-terminal residue" evidence="2">
    <location>
        <position position="272"/>
    </location>
</feature>
<gene>
    <name evidence="2" type="ORF">AVDCRST_MAG89-250</name>
</gene>
<feature type="compositionally biased region" description="Gly residues" evidence="1">
    <location>
        <begin position="204"/>
        <end position="214"/>
    </location>
</feature>
<feature type="compositionally biased region" description="Low complexity" evidence="1">
    <location>
        <begin position="108"/>
        <end position="122"/>
    </location>
</feature>
<proteinExistence type="predicted"/>
<feature type="compositionally biased region" description="Basic residues" evidence="1">
    <location>
        <begin position="152"/>
        <end position="169"/>
    </location>
</feature>
<accession>A0A6J4K7V4</accession>